<feature type="binding site" evidence="7">
    <location>
        <position position="301"/>
    </location>
    <ligand>
        <name>substrate</name>
    </ligand>
</feature>
<evidence type="ECO:0000256" key="5">
    <source>
        <dbReference type="ARBA" id="ARBA00023027"/>
    </source>
</evidence>
<keyword evidence="2 7" id="KW-0479">Metal-binding</keyword>
<comment type="miscellaneous">
    <text evidence="7">The active site is located at the dimer interface.</text>
</comment>
<feature type="binding site" evidence="7">
    <location>
        <position position="175"/>
    </location>
    <ligand>
        <name>a divalent metal cation</name>
        <dbReference type="ChEBI" id="CHEBI:60240"/>
        <note>ligand shared between dimeric partners</note>
    </ligand>
</feature>
<dbReference type="RefSeq" id="WP_307633964.1">
    <property type="nucleotide sequence ID" value="NZ_JAPHEH010000001.1"/>
</dbReference>
<evidence type="ECO:0000256" key="6">
    <source>
        <dbReference type="ARBA" id="ARBA00023096"/>
    </source>
</evidence>
<feature type="binding site" evidence="7">
    <location>
        <position position="145"/>
    </location>
    <ligand>
        <name>substrate</name>
    </ligand>
</feature>
<dbReference type="GO" id="GO:0051287">
    <property type="term" value="F:NAD binding"/>
    <property type="evidence" value="ECO:0007669"/>
    <property type="project" value="InterPro"/>
</dbReference>
<dbReference type="Proteomes" id="UP001154240">
    <property type="component" value="Unassembled WGS sequence"/>
</dbReference>
<protein>
    <recommendedName>
        <fullName evidence="7">4-hydroxythreonine-4-phosphate dehydrogenase</fullName>
        <ecNumber evidence="7">1.1.1.262</ecNumber>
    </recommendedName>
    <alternativeName>
        <fullName evidence="7">4-(phosphohydroxy)-L-threonine dehydrogenase</fullName>
    </alternativeName>
</protein>
<dbReference type="InterPro" id="IPR005255">
    <property type="entry name" value="PdxA_fam"/>
</dbReference>
<keyword evidence="9" id="KW-1185">Reference proteome</keyword>
<keyword evidence="5 7" id="KW-0520">NAD</keyword>
<keyword evidence="4 7" id="KW-0560">Oxidoreductase</keyword>
<dbReference type="GO" id="GO:0050570">
    <property type="term" value="F:4-hydroxythreonine-4-phosphate dehydrogenase activity"/>
    <property type="evidence" value="ECO:0007669"/>
    <property type="project" value="UniProtKB-UniRule"/>
</dbReference>
<keyword evidence="3 7" id="KW-0521">NADP</keyword>
<evidence type="ECO:0000313" key="9">
    <source>
        <dbReference type="Proteomes" id="UP001154240"/>
    </source>
</evidence>
<comment type="subcellular location">
    <subcellularLocation>
        <location evidence="7">Cytoplasm</location>
    </subcellularLocation>
</comment>
<comment type="function">
    <text evidence="7">Catalyzes the NAD(P)-dependent oxidation of 4-(phosphooxy)-L-threonine (HTP) into 2-amino-3-oxo-4-(phosphooxy)butyric acid which spontaneously decarboxylates to form 3-amino-2-oxopropyl phosphate (AHAP).</text>
</comment>
<dbReference type="SUPFAM" id="SSF53659">
    <property type="entry name" value="Isocitrate/Isopropylmalate dehydrogenase-like"/>
    <property type="match status" value="1"/>
</dbReference>
<dbReference type="NCBIfam" id="TIGR00557">
    <property type="entry name" value="pdxA"/>
    <property type="match status" value="1"/>
</dbReference>
<comment type="caution">
    <text evidence="8">The sequence shown here is derived from an EMBL/GenBank/DDBJ whole genome shotgun (WGS) entry which is preliminary data.</text>
</comment>
<dbReference type="HAMAP" id="MF_00536">
    <property type="entry name" value="PdxA"/>
    <property type="match status" value="1"/>
</dbReference>
<reference evidence="8" key="2">
    <citation type="submission" date="2022-10" db="EMBL/GenBank/DDBJ databases">
        <authorList>
            <person name="Aronson H.S."/>
        </authorList>
    </citation>
    <scope>NUCLEOTIDE SEQUENCE</scope>
    <source>
        <strain evidence="8">RS19-109</strain>
    </source>
</reference>
<comment type="catalytic activity">
    <reaction evidence="7">
        <text>4-(phosphooxy)-L-threonine + NAD(+) = 3-amino-2-oxopropyl phosphate + CO2 + NADH</text>
        <dbReference type="Rhea" id="RHEA:32275"/>
        <dbReference type="ChEBI" id="CHEBI:16526"/>
        <dbReference type="ChEBI" id="CHEBI:57279"/>
        <dbReference type="ChEBI" id="CHEBI:57540"/>
        <dbReference type="ChEBI" id="CHEBI:57945"/>
        <dbReference type="ChEBI" id="CHEBI:58452"/>
        <dbReference type="EC" id="1.1.1.262"/>
    </reaction>
</comment>
<dbReference type="GO" id="GO:0042823">
    <property type="term" value="P:pyridoxal phosphate biosynthetic process"/>
    <property type="evidence" value="ECO:0007669"/>
    <property type="project" value="UniProtKB-UniRule"/>
</dbReference>
<dbReference type="EC" id="1.1.1.262" evidence="7"/>
<dbReference type="EMBL" id="JAPHEH010000001">
    <property type="protein sequence ID" value="MDG4476999.1"/>
    <property type="molecule type" value="Genomic_DNA"/>
</dbReference>
<dbReference type="Gene3D" id="3.40.718.10">
    <property type="entry name" value="Isopropylmalate Dehydrogenase"/>
    <property type="match status" value="1"/>
</dbReference>
<dbReference type="PANTHER" id="PTHR30004">
    <property type="entry name" value="4-HYDROXYTHREONINE-4-PHOSPHATE DEHYDROGENASE"/>
    <property type="match status" value="1"/>
</dbReference>
<comment type="similarity">
    <text evidence="7">Belongs to the PdxA family.</text>
</comment>
<comment type="pathway">
    <text evidence="7">Cofactor biosynthesis; pyridoxine 5'-phosphate biosynthesis; pyridoxine 5'-phosphate from D-erythrose 4-phosphate: step 4/5.</text>
</comment>
<dbReference type="PANTHER" id="PTHR30004:SF6">
    <property type="entry name" value="D-THREONATE 4-PHOSPHATE DEHYDROGENASE"/>
    <property type="match status" value="1"/>
</dbReference>
<sequence length="346" mass="36344">MNVQMGTQAAALPPLAITMGCPVGIGPEIILRLFAKSGFAPSLSPVVIGDGGVLRRCAAALGIDLPVVDWQPGALCRPQALNVLSLSDLGDGLCWGKPTPETGRAMGGYIEEAVRLIRQGQLAGLVTCPISKGALKAGGYRFPGHTEMLADLCQARDFAMMMAGATLKITLVTIHQSLAEVPGAITFESVLRMISITGRALRDDFNLPHPRLAVAGLNPHAGEDGMFGDEEHRIIGPAVAAARRDGWLVEGPFPPDTVFHKAAAGRFDAVVCMYHDQGLIPFKLLHFSDGVNVTLGLPIVRTSVDHGTAYDIAGKGVADPASLAAAVFMAETIVANRRKLARATGC</sequence>
<dbReference type="Pfam" id="PF04166">
    <property type="entry name" value="PdxA"/>
    <property type="match status" value="1"/>
</dbReference>
<feature type="binding site" evidence="7">
    <location>
        <position position="283"/>
    </location>
    <ligand>
        <name>substrate</name>
    </ligand>
</feature>
<dbReference type="InterPro" id="IPR037510">
    <property type="entry name" value="PdxA"/>
</dbReference>
<comment type="cofactor">
    <cofactor evidence="7">
        <name>a divalent metal cation</name>
        <dbReference type="ChEBI" id="CHEBI:60240"/>
    </cofactor>
    <text evidence="7">Binds 1 divalent metal cation per subunit.</text>
</comment>
<dbReference type="AlphaFoldDB" id="A0A9X4MGC8"/>
<gene>
    <name evidence="7 8" type="primary">pdxA</name>
    <name evidence="8" type="ORF">OLX77_12630</name>
</gene>
<accession>A0A9X4MGC8</accession>
<proteinExistence type="inferred from homology"/>
<organism evidence="8 9">
    <name type="scientific">Thiovibrio frasassiensis</name>
    <dbReference type="NCBI Taxonomy" id="2984131"/>
    <lineage>
        <taxon>Bacteria</taxon>
        <taxon>Pseudomonadati</taxon>
        <taxon>Thermodesulfobacteriota</taxon>
        <taxon>Desulfobulbia</taxon>
        <taxon>Desulfobulbales</taxon>
        <taxon>Thiovibrionaceae</taxon>
        <taxon>Thiovibrio</taxon>
    </lineage>
</organism>
<reference evidence="8" key="1">
    <citation type="journal article" date="2022" name="bioRxiv">
        <title>Thiovibrio frasassiensisgen. nov., sp. nov., an autotrophic, elemental sulfur disproportionating bacterium isolated from sulfidic karst sediment, and proposal of Thiovibrionaceae fam. nov.</title>
        <authorList>
            <person name="Aronson H."/>
            <person name="Thomas C."/>
            <person name="Bhattacharyya M."/>
            <person name="Eckstein S."/>
            <person name="Jensen S."/>
            <person name="Barco R."/>
            <person name="Macalady J."/>
            <person name="Amend J."/>
        </authorList>
    </citation>
    <scope>NUCLEOTIDE SEQUENCE</scope>
    <source>
        <strain evidence="8">RS19-109</strain>
    </source>
</reference>
<evidence type="ECO:0000256" key="4">
    <source>
        <dbReference type="ARBA" id="ARBA00023002"/>
    </source>
</evidence>
<dbReference type="GO" id="GO:0005737">
    <property type="term" value="C:cytoplasm"/>
    <property type="evidence" value="ECO:0007669"/>
    <property type="project" value="UniProtKB-SubCell"/>
</dbReference>
<evidence type="ECO:0000313" key="8">
    <source>
        <dbReference type="EMBL" id="MDG4476999.1"/>
    </source>
</evidence>
<feature type="binding site" evidence="7">
    <location>
        <position position="292"/>
    </location>
    <ligand>
        <name>substrate</name>
    </ligand>
</feature>
<dbReference type="GO" id="GO:0008615">
    <property type="term" value="P:pyridoxine biosynthetic process"/>
    <property type="evidence" value="ECO:0007669"/>
    <property type="project" value="UniProtKB-UniRule"/>
</dbReference>
<comment type="subunit">
    <text evidence="7">Homodimer.</text>
</comment>
<keyword evidence="6 7" id="KW-0664">Pyridoxine biosynthesis</keyword>
<keyword evidence="1 7" id="KW-0963">Cytoplasm</keyword>
<evidence type="ECO:0000256" key="1">
    <source>
        <dbReference type="ARBA" id="ARBA00022490"/>
    </source>
</evidence>
<dbReference type="GO" id="GO:0046872">
    <property type="term" value="F:metal ion binding"/>
    <property type="evidence" value="ECO:0007669"/>
    <property type="project" value="UniProtKB-UniRule"/>
</dbReference>
<evidence type="ECO:0000256" key="3">
    <source>
        <dbReference type="ARBA" id="ARBA00022857"/>
    </source>
</evidence>
<feature type="binding site" evidence="7">
    <location>
        <position position="275"/>
    </location>
    <ligand>
        <name>a divalent metal cation</name>
        <dbReference type="ChEBI" id="CHEBI:60240"/>
        <note>ligand shared between dimeric partners</note>
    </ligand>
</feature>
<evidence type="ECO:0000256" key="7">
    <source>
        <dbReference type="HAMAP-Rule" id="MF_00536"/>
    </source>
</evidence>
<feature type="binding site" evidence="7">
    <location>
        <position position="146"/>
    </location>
    <ligand>
        <name>substrate</name>
    </ligand>
</feature>
<evidence type="ECO:0000256" key="2">
    <source>
        <dbReference type="ARBA" id="ARBA00022723"/>
    </source>
</evidence>
<feature type="binding site" evidence="7">
    <location>
        <position position="220"/>
    </location>
    <ligand>
        <name>a divalent metal cation</name>
        <dbReference type="ChEBI" id="CHEBI:60240"/>
        <note>ligand shared between dimeric partners</note>
    </ligand>
</feature>
<name>A0A9X4MGC8_9BACT</name>